<keyword evidence="1" id="KW-0808">Transferase</keyword>
<evidence type="ECO:0000256" key="1">
    <source>
        <dbReference type="ARBA" id="ARBA00022679"/>
    </source>
</evidence>
<name>A0ABQ2UTR5_9ACTN</name>
<dbReference type="Proteomes" id="UP000654471">
    <property type="component" value="Unassembled WGS sequence"/>
</dbReference>
<reference evidence="5" key="1">
    <citation type="journal article" date="2019" name="Int. J. Syst. Evol. Microbiol.">
        <title>The Global Catalogue of Microorganisms (GCM) 10K type strain sequencing project: providing services to taxonomists for standard genome sequencing and annotation.</title>
        <authorList>
            <consortium name="The Broad Institute Genomics Platform"/>
            <consortium name="The Broad Institute Genome Sequencing Center for Infectious Disease"/>
            <person name="Wu L."/>
            <person name="Ma J."/>
        </authorList>
    </citation>
    <scope>NUCLEOTIDE SEQUENCE [LARGE SCALE GENOMIC DNA]</scope>
    <source>
        <strain evidence="5">JCM 3399</strain>
    </source>
</reference>
<dbReference type="PROSITE" id="PS51186">
    <property type="entry name" value="GNAT"/>
    <property type="match status" value="1"/>
</dbReference>
<dbReference type="InterPro" id="IPR016181">
    <property type="entry name" value="Acyl_CoA_acyltransferase"/>
</dbReference>
<keyword evidence="5" id="KW-1185">Reference proteome</keyword>
<organism evidence="4 5">
    <name type="scientific">Streptomyces albospinus</name>
    <dbReference type="NCBI Taxonomy" id="285515"/>
    <lineage>
        <taxon>Bacteria</taxon>
        <taxon>Bacillati</taxon>
        <taxon>Actinomycetota</taxon>
        <taxon>Actinomycetes</taxon>
        <taxon>Kitasatosporales</taxon>
        <taxon>Streptomycetaceae</taxon>
        <taxon>Streptomyces</taxon>
    </lineage>
</organism>
<dbReference type="Gene3D" id="3.40.630.30">
    <property type="match status" value="1"/>
</dbReference>
<keyword evidence="2" id="KW-0012">Acyltransferase</keyword>
<gene>
    <name evidence="4" type="ORF">GCM10010211_14020</name>
</gene>
<dbReference type="InterPro" id="IPR000182">
    <property type="entry name" value="GNAT_dom"/>
</dbReference>
<accession>A0ABQ2UTR5</accession>
<dbReference type="SUPFAM" id="SSF55729">
    <property type="entry name" value="Acyl-CoA N-acyltransferases (Nat)"/>
    <property type="match status" value="1"/>
</dbReference>
<proteinExistence type="predicted"/>
<comment type="caution">
    <text evidence="4">The sequence shown here is derived from an EMBL/GenBank/DDBJ whole genome shotgun (WGS) entry which is preliminary data.</text>
</comment>
<protein>
    <recommendedName>
        <fullName evidence="3">N-acetyltransferase domain-containing protein</fullName>
    </recommendedName>
</protein>
<dbReference type="PANTHER" id="PTHR43877">
    <property type="entry name" value="AMINOALKYLPHOSPHONATE N-ACETYLTRANSFERASE-RELATED-RELATED"/>
    <property type="match status" value="1"/>
</dbReference>
<evidence type="ECO:0000313" key="5">
    <source>
        <dbReference type="Proteomes" id="UP000654471"/>
    </source>
</evidence>
<dbReference type="Pfam" id="PF00583">
    <property type="entry name" value="Acetyltransf_1"/>
    <property type="match status" value="1"/>
</dbReference>
<evidence type="ECO:0000259" key="3">
    <source>
        <dbReference type="PROSITE" id="PS51186"/>
    </source>
</evidence>
<evidence type="ECO:0000256" key="2">
    <source>
        <dbReference type="ARBA" id="ARBA00023315"/>
    </source>
</evidence>
<dbReference type="RefSeq" id="WP_189297412.1">
    <property type="nucleotide sequence ID" value="NZ_BMRP01000003.1"/>
</dbReference>
<evidence type="ECO:0000313" key="4">
    <source>
        <dbReference type="EMBL" id="GGU50721.1"/>
    </source>
</evidence>
<sequence length="418" mass="44510">MTWTTTRDLDVFEAATREFVRGRPVQHTLLLSIASSLRALGPDAYGTDAPWFGWWGRDEEASVGGAFVWTPPRAVVLSPLPAVAAAEPVDALARQRLDIPGVTGCEPTAEAVATAWQRRHGGPVYRAERHRLHRLGELTPAAPAPPGAARPATPADRELLRGWFAAFAADVGGPPPRDTRALDDRIADGRCTLWVAGGRPVAMAGVTRPLFSTVQVAPVYTPPELRGRGYAGAVTAAASRAARSSGATELLLFTDLANPTGNALYRRLGYRPVEDHLRMEFRRAGRPDQAGGGNRGEWGWREHWAGWGWSGHCAAVPRPARRPDARLTGSLRAAAKRLWAGGARQVVGARAVRLAPCPRFGPRSLISPEWLPPGCGMQSGLVRVEAVTVGRRGAGPAVRAGPRTAGRRGCLHGGGGCA</sequence>
<dbReference type="InterPro" id="IPR050832">
    <property type="entry name" value="Bact_Acetyltransf"/>
</dbReference>
<dbReference type="EMBL" id="BMRP01000003">
    <property type="protein sequence ID" value="GGU50721.1"/>
    <property type="molecule type" value="Genomic_DNA"/>
</dbReference>
<feature type="domain" description="N-acetyltransferase" evidence="3">
    <location>
        <begin position="147"/>
        <end position="284"/>
    </location>
</feature>